<proteinExistence type="predicted"/>
<dbReference type="EMBL" id="CM046391">
    <property type="protein sequence ID" value="KAI8557977.1"/>
    <property type="molecule type" value="Genomic_DNA"/>
</dbReference>
<reference evidence="1" key="1">
    <citation type="submission" date="2022-02" db="EMBL/GenBank/DDBJ databases">
        <title>Plant Genome Project.</title>
        <authorList>
            <person name="Zhang R.-G."/>
        </authorList>
    </citation>
    <scope>NUCLEOTIDE SEQUENCE</scope>
    <source>
        <strain evidence="1">AT1</strain>
    </source>
</reference>
<sequence length="212" mass="22719">MSLRSRPTTTKQTSIPANPPESPTPHQPPPSLSQRALTQTLTGTANLANLLPTGTLLALQLLTPTFTSGGACDSVTRPMTAALLCLLALSCFLASFTDSFRSPTDGQVYYGFATFNGLWLFDSRAAPGPDSDLKKYRATLIDWVHGAASVLVFAAVAMRDKSVLSCFHPTPSREVQEVLNAVPLAVGMISSFLFMIFPTRRHGIGYPVTSTT</sequence>
<evidence type="ECO:0000313" key="2">
    <source>
        <dbReference type="Proteomes" id="UP001062846"/>
    </source>
</evidence>
<gene>
    <name evidence="1" type="ORF">RHMOL_Rhmol04G0053000</name>
</gene>
<name>A0ACC0NXC2_RHOML</name>
<organism evidence="1 2">
    <name type="scientific">Rhododendron molle</name>
    <name type="common">Chinese azalea</name>
    <name type="synonym">Azalea mollis</name>
    <dbReference type="NCBI Taxonomy" id="49168"/>
    <lineage>
        <taxon>Eukaryota</taxon>
        <taxon>Viridiplantae</taxon>
        <taxon>Streptophyta</taxon>
        <taxon>Embryophyta</taxon>
        <taxon>Tracheophyta</taxon>
        <taxon>Spermatophyta</taxon>
        <taxon>Magnoliopsida</taxon>
        <taxon>eudicotyledons</taxon>
        <taxon>Gunneridae</taxon>
        <taxon>Pentapetalae</taxon>
        <taxon>asterids</taxon>
        <taxon>Ericales</taxon>
        <taxon>Ericaceae</taxon>
        <taxon>Ericoideae</taxon>
        <taxon>Rhodoreae</taxon>
        <taxon>Rhododendron</taxon>
    </lineage>
</organism>
<accession>A0ACC0NXC2</accession>
<comment type="caution">
    <text evidence="1">The sequence shown here is derived from an EMBL/GenBank/DDBJ whole genome shotgun (WGS) entry which is preliminary data.</text>
</comment>
<dbReference type="Proteomes" id="UP001062846">
    <property type="component" value="Chromosome 4"/>
</dbReference>
<evidence type="ECO:0000313" key="1">
    <source>
        <dbReference type="EMBL" id="KAI8557977.1"/>
    </source>
</evidence>
<protein>
    <submittedName>
        <fullName evidence="1">Uncharacterized protein</fullName>
    </submittedName>
</protein>
<keyword evidence="2" id="KW-1185">Reference proteome</keyword>